<keyword evidence="4" id="KW-0862">Zinc</keyword>
<proteinExistence type="inferred from homology"/>
<dbReference type="Gene3D" id="3.40.50.1980">
    <property type="entry name" value="Nitrogenase molybdenum iron protein domain"/>
    <property type="match status" value="1"/>
</dbReference>
<gene>
    <name evidence="6" type="ORF">SORDD17_00372</name>
</gene>
<reference evidence="6 7" key="1">
    <citation type="submission" date="2016-01" db="EMBL/GenBank/DDBJ databases">
        <title>Highly variable Streptococcus oralis are common among viridans streptococci isolated from primates.</title>
        <authorList>
            <person name="Denapaite D."/>
            <person name="Rieger M."/>
            <person name="Koendgen S."/>
            <person name="Brueckner R."/>
            <person name="Ochigava I."/>
            <person name="Kappeler P."/>
            <person name="Maetz-Rensing K."/>
            <person name="Leendertz F."/>
            <person name="Hakenbeck R."/>
        </authorList>
    </citation>
    <scope>NUCLEOTIDE SEQUENCE [LARGE SCALE GENOMIC DNA]</scope>
    <source>
        <strain evidence="6 7">DD17</strain>
    </source>
</reference>
<organism evidence="6 7">
    <name type="scientific">Streptococcus oralis</name>
    <dbReference type="NCBI Taxonomy" id="1303"/>
    <lineage>
        <taxon>Bacteria</taxon>
        <taxon>Bacillati</taxon>
        <taxon>Bacillota</taxon>
        <taxon>Bacilli</taxon>
        <taxon>Lactobacillales</taxon>
        <taxon>Streptococcaceae</taxon>
        <taxon>Streptococcus</taxon>
    </lineage>
</organism>
<dbReference type="PANTHER" id="PTHR42953:SF3">
    <property type="entry name" value="HIGH-AFFINITY ZINC UPTAKE SYSTEM PROTEIN ZNUA"/>
    <property type="match status" value="1"/>
</dbReference>
<protein>
    <submittedName>
        <fullName evidence="6">Putative zinc-binding lipoprotein ZinT</fullName>
    </submittedName>
</protein>
<evidence type="ECO:0000256" key="2">
    <source>
        <dbReference type="ARBA" id="ARBA00022448"/>
    </source>
</evidence>
<feature type="domain" description="ZinT" evidence="5">
    <location>
        <begin position="164"/>
        <end position="343"/>
    </location>
</feature>
<evidence type="ECO:0000313" key="6">
    <source>
        <dbReference type="EMBL" id="KXU16421.1"/>
    </source>
</evidence>
<dbReference type="PANTHER" id="PTHR42953">
    <property type="entry name" value="HIGH-AFFINITY ZINC UPTAKE SYSTEM PROTEIN ZNUA-RELATED"/>
    <property type="match status" value="1"/>
</dbReference>
<keyword evidence="3" id="KW-0732">Signal</keyword>
<dbReference type="Proteomes" id="UP000072989">
    <property type="component" value="Unassembled WGS sequence"/>
</dbReference>
<dbReference type="EMBL" id="LQZE01000075">
    <property type="protein sequence ID" value="KXU16421.1"/>
    <property type="molecule type" value="Genomic_DNA"/>
</dbReference>
<dbReference type="InterPro" id="IPR006127">
    <property type="entry name" value="ZnuA-like"/>
</dbReference>
<dbReference type="InterPro" id="IPR015304">
    <property type="entry name" value="ZinT_dom"/>
</dbReference>
<dbReference type="GO" id="GO:0030001">
    <property type="term" value="P:metal ion transport"/>
    <property type="evidence" value="ECO:0007669"/>
    <property type="project" value="InterPro"/>
</dbReference>
<dbReference type="InterPro" id="IPR012674">
    <property type="entry name" value="Calycin"/>
</dbReference>
<evidence type="ECO:0000256" key="3">
    <source>
        <dbReference type="ARBA" id="ARBA00022729"/>
    </source>
</evidence>
<evidence type="ECO:0000259" key="5">
    <source>
        <dbReference type="Pfam" id="PF09223"/>
    </source>
</evidence>
<dbReference type="Pfam" id="PF01297">
    <property type="entry name" value="ZnuA"/>
    <property type="match status" value="1"/>
</dbReference>
<dbReference type="Pfam" id="PF09223">
    <property type="entry name" value="ZinT"/>
    <property type="match status" value="1"/>
</dbReference>
<accession>A0A139RNV6</accession>
<dbReference type="PATRIC" id="fig|1303.87.peg.459"/>
<dbReference type="AlphaFoldDB" id="A0A139RNV6"/>
<dbReference type="Gene3D" id="2.40.128.20">
    <property type="match status" value="1"/>
</dbReference>
<comment type="caution">
    <text evidence="6">The sequence shown here is derived from an EMBL/GenBank/DDBJ whole genome shotgun (WGS) entry which is preliminary data.</text>
</comment>
<name>A0A139RNV6_STROR</name>
<dbReference type="SUPFAM" id="SSF50814">
    <property type="entry name" value="Lipocalins"/>
    <property type="match status" value="1"/>
</dbReference>
<sequence length="343" mass="38802">MSADYPDKKETFEKNAAAYIEKLQALDKAYTDGLSQAKQKSFVTQHAAFNYLALDYGLKQVSISGLSPDAEPSAARLAELTEYVKKNKIAYIYFEENASQALANTLSKEADVKTDVLNPLESLTEEDTKAGENYISIMEKNLKALKQTTDQEGPAIEPEKAEDTKTVHNGYFEDADVKDRTLSDYAGNWQSVYPFLEDGTFDQVFDYKAKLTGKMTKDEYKAYYTKGYQTDVTKINITDNTMEFVQGGQSKKLTYKYVGKKILTYKKGNRGVRFLFEATDADAGQFKYVQFSDHNIAPVKAEHFHIFFGGTSQEALFEEMDNWPTYYPDNLSGQEIAQEMLAH</sequence>
<keyword evidence="6" id="KW-0449">Lipoprotein</keyword>
<dbReference type="InterPro" id="IPR050492">
    <property type="entry name" value="Bact_metal-bind_prot9"/>
</dbReference>
<comment type="similarity">
    <text evidence="1">Belongs to the bacterial solute-binding protein 9 family.</text>
</comment>
<evidence type="ECO:0000256" key="1">
    <source>
        <dbReference type="ARBA" id="ARBA00011028"/>
    </source>
</evidence>
<evidence type="ECO:0000313" key="7">
    <source>
        <dbReference type="Proteomes" id="UP000072989"/>
    </source>
</evidence>
<dbReference type="SUPFAM" id="SSF53807">
    <property type="entry name" value="Helical backbone' metal receptor"/>
    <property type="match status" value="1"/>
</dbReference>
<keyword evidence="2" id="KW-0813">Transport</keyword>
<dbReference type="GO" id="GO:0008270">
    <property type="term" value="F:zinc ion binding"/>
    <property type="evidence" value="ECO:0007669"/>
    <property type="project" value="InterPro"/>
</dbReference>
<evidence type="ECO:0000256" key="4">
    <source>
        <dbReference type="ARBA" id="ARBA00022833"/>
    </source>
</evidence>